<feature type="domain" description="Type II secretion system protein GspF" evidence="7">
    <location>
        <begin position="3"/>
        <end position="138"/>
    </location>
</feature>
<evidence type="ECO:0000259" key="7">
    <source>
        <dbReference type="Pfam" id="PF00482"/>
    </source>
</evidence>
<organism evidence="8 9">
    <name type="scientific">Herbiconiux flava</name>
    <dbReference type="NCBI Taxonomy" id="881268"/>
    <lineage>
        <taxon>Bacteria</taxon>
        <taxon>Bacillati</taxon>
        <taxon>Actinomycetota</taxon>
        <taxon>Actinomycetes</taxon>
        <taxon>Micrococcales</taxon>
        <taxon>Microbacteriaceae</taxon>
        <taxon>Herbiconiux</taxon>
    </lineage>
</organism>
<evidence type="ECO:0000256" key="6">
    <source>
        <dbReference type="SAM" id="Phobius"/>
    </source>
</evidence>
<keyword evidence="3 6" id="KW-0812">Transmembrane</keyword>
<feature type="transmembrane region" description="Helical" evidence="6">
    <location>
        <begin position="152"/>
        <end position="175"/>
    </location>
</feature>
<feature type="transmembrane region" description="Helical" evidence="6">
    <location>
        <begin position="278"/>
        <end position="305"/>
    </location>
</feature>
<comment type="subcellular location">
    <subcellularLocation>
        <location evidence="1">Cell membrane</location>
        <topology evidence="1">Multi-pass membrane protein</topology>
    </subcellularLocation>
</comment>
<name>A0A852SUP8_9MICO</name>
<dbReference type="AlphaFoldDB" id="A0A852SUP8"/>
<sequence>MVERLAALIGAGVAPGQAWRYLAEVDPHPRVAAVVSRLDGGAEVPGAIAVAASATGAARGASRVSGGGSRTRAAEESWQVLAAAWSVATAAGAPLARCLDDIAATLRGLAQAERDTSAALASPVATTRLVLVLPVISVAGASLLGLDTAPVLLGSPAGLTCLAAGVALTGVGALWSRHLVRRAAPADRAPGLLLDLTAVAVAGGGSLPAARALAATTIERLAPAALSPASGQLTVLAEVLALAERSGAPPAQLLRSEALRLRREAVAHTQRRTAELGVWLMLPLGTCVLPSFLLLAVAPLLLAALPPALL</sequence>
<keyword evidence="5 6" id="KW-0472">Membrane</keyword>
<dbReference type="Proteomes" id="UP000549913">
    <property type="component" value="Unassembled WGS sequence"/>
</dbReference>
<dbReference type="InterPro" id="IPR018076">
    <property type="entry name" value="T2SS_GspF_dom"/>
</dbReference>
<reference evidence="8 9" key="1">
    <citation type="submission" date="2020-07" db="EMBL/GenBank/DDBJ databases">
        <title>Sequencing the genomes of 1000 actinobacteria strains.</title>
        <authorList>
            <person name="Klenk H.-P."/>
        </authorList>
    </citation>
    <scope>NUCLEOTIDE SEQUENCE [LARGE SCALE GENOMIC DNA]</scope>
    <source>
        <strain evidence="8 9">DSM 26474</strain>
    </source>
</reference>
<protein>
    <submittedName>
        <fullName evidence="8">Tight adherence protein B</fullName>
    </submittedName>
</protein>
<evidence type="ECO:0000256" key="5">
    <source>
        <dbReference type="ARBA" id="ARBA00023136"/>
    </source>
</evidence>
<accession>A0A852SUP8</accession>
<dbReference type="Pfam" id="PF00482">
    <property type="entry name" value="T2SSF"/>
    <property type="match status" value="1"/>
</dbReference>
<feature type="transmembrane region" description="Helical" evidence="6">
    <location>
        <begin position="129"/>
        <end position="146"/>
    </location>
</feature>
<comment type="caution">
    <text evidence="8">The sequence shown here is derived from an EMBL/GenBank/DDBJ whole genome shotgun (WGS) entry which is preliminary data.</text>
</comment>
<keyword evidence="2" id="KW-1003">Cell membrane</keyword>
<proteinExistence type="predicted"/>
<dbReference type="PANTHER" id="PTHR35007">
    <property type="entry name" value="INTEGRAL MEMBRANE PROTEIN-RELATED"/>
    <property type="match status" value="1"/>
</dbReference>
<evidence type="ECO:0000256" key="2">
    <source>
        <dbReference type="ARBA" id="ARBA00022475"/>
    </source>
</evidence>
<gene>
    <name evidence="8" type="ORF">BJ984_003611</name>
</gene>
<keyword evidence="9" id="KW-1185">Reference proteome</keyword>
<evidence type="ECO:0000256" key="1">
    <source>
        <dbReference type="ARBA" id="ARBA00004651"/>
    </source>
</evidence>
<dbReference type="PANTHER" id="PTHR35007:SF4">
    <property type="entry name" value="CONSERVED TRANSMEMBRANE PROTEIN-RELATED"/>
    <property type="match status" value="1"/>
</dbReference>
<evidence type="ECO:0000256" key="4">
    <source>
        <dbReference type="ARBA" id="ARBA00022989"/>
    </source>
</evidence>
<dbReference type="EMBL" id="JACCBM010000001">
    <property type="protein sequence ID" value="NYD72453.1"/>
    <property type="molecule type" value="Genomic_DNA"/>
</dbReference>
<evidence type="ECO:0000256" key="3">
    <source>
        <dbReference type="ARBA" id="ARBA00022692"/>
    </source>
</evidence>
<evidence type="ECO:0000313" key="9">
    <source>
        <dbReference type="Proteomes" id="UP000549913"/>
    </source>
</evidence>
<keyword evidence="4 6" id="KW-1133">Transmembrane helix</keyword>
<dbReference type="RefSeq" id="WP_179549212.1">
    <property type="nucleotide sequence ID" value="NZ_BSEW01000001.1"/>
</dbReference>
<evidence type="ECO:0000313" key="8">
    <source>
        <dbReference type="EMBL" id="NYD72453.1"/>
    </source>
</evidence>
<dbReference type="GO" id="GO:0005886">
    <property type="term" value="C:plasma membrane"/>
    <property type="evidence" value="ECO:0007669"/>
    <property type="project" value="UniProtKB-SubCell"/>
</dbReference>